<accession>A0ABD3V1T6</accession>
<evidence type="ECO:0000256" key="3">
    <source>
        <dbReference type="ARBA" id="ARBA00022833"/>
    </source>
</evidence>
<comment type="caution">
    <text evidence="5">The sequence shown here is derived from an EMBL/GenBank/DDBJ whole genome shotgun (WGS) entry which is preliminary data.</text>
</comment>
<dbReference type="InterPro" id="IPR046496">
    <property type="entry name" value="DUF6589"/>
</dbReference>
<dbReference type="SMART" id="SM00249">
    <property type="entry name" value="PHD"/>
    <property type="match status" value="1"/>
</dbReference>
<keyword evidence="2" id="KW-0863">Zinc-finger</keyword>
<dbReference type="SUPFAM" id="SSF57903">
    <property type="entry name" value="FYVE/PHD zinc finger"/>
    <property type="match status" value="1"/>
</dbReference>
<protein>
    <recommendedName>
        <fullName evidence="4">Zinc finger PHD-type domain-containing protein</fullName>
    </recommendedName>
</protein>
<evidence type="ECO:0000256" key="2">
    <source>
        <dbReference type="ARBA" id="ARBA00022771"/>
    </source>
</evidence>
<feature type="domain" description="Zinc finger PHD-type" evidence="4">
    <location>
        <begin position="165"/>
        <end position="213"/>
    </location>
</feature>
<dbReference type="GO" id="GO:0008270">
    <property type="term" value="F:zinc ion binding"/>
    <property type="evidence" value="ECO:0007669"/>
    <property type="project" value="UniProtKB-KW"/>
</dbReference>
<evidence type="ECO:0000313" key="5">
    <source>
        <dbReference type="EMBL" id="KAL3854926.1"/>
    </source>
</evidence>
<keyword evidence="6" id="KW-1185">Reference proteome</keyword>
<sequence length="450" mass="52704">MIEILESYKEYIPKNDDGDPLSLLVYCDGFSCERVEGAQRARINGADRWTRLDLFEPAIQEWHRCFLHQDTYDELFKFESHREKGTLYNLKQVYDHRGVTKNVMDCFDKAEALLEFVTEGYIILYAMELSGMTLSKRIVDKLYEKVNTKEVINVAIEPVIDGGEYCICQLDAGGPMVYCNNQYCQRGSWFHLECLGMEEDDAPEDESFCSEESRMEHELRLSCRKKTTADRFKDSKHEYVKRLIRRGLNDIARHDAVKENDGPRMIRYWKFDLFEFYEKNHPKYLIYGLRLIANIAGATSERLKHALIWERTVNLKGGKIKNIPKDLHCEHLNREYTESSRNAGGQLTTDTINRHSQMLGVGKAIYHLFDENVICRPFNNRKTGKINRKKDILRMVQTLKSQNLVRYQSGRVFKGFEDLKVVSGVKFPQKFKERLMKHVDNMAKLRELKS</sequence>
<keyword evidence="3" id="KW-0862">Zinc</keyword>
<dbReference type="EMBL" id="JBJQND010000014">
    <property type="protein sequence ID" value="KAL3854926.1"/>
    <property type="molecule type" value="Genomic_DNA"/>
</dbReference>
<dbReference type="InterPro" id="IPR011011">
    <property type="entry name" value="Znf_FYVE_PHD"/>
</dbReference>
<dbReference type="Gene3D" id="3.30.40.10">
    <property type="entry name" value="Zinc/RING finger domain, C3HC4 (zinc finger)"/>
    <property type="match status" value="1"/>
</dbReference>
<keyword evidence="1" id="KW-0479">Metal-binding</keyword>
<evidence type="ECO:0000313" key="6">
    <source>
        <dbReference type="Proteomes" id="UP001634394"/>
    </source>
</evidence>
<dbReference type="Proteomes" id="UP001634394">
    <property type="component" value="Unassembled WGS sequence"/>
</dbReference>
<organism evidence="5 6">
    <name type="scientific">Sinanodonta woodiana</name>
    <name type="common">Chinese pond mussel</name>
    <name type="synonym">Anodonta woodiana</name>
    <dbReference type="NCBI Taxonomy" id="1069815"/>
    <lineage>
        <taxon>Eukaryota</taxon>
        <taxon>Metazoa</taxon>
        <taxon>Spiralia</taxon>
        <taxon>Lophotrochozoa</taxon>
        <taxon>Mollusca</taxon>
        <taxon>Bivalvia</taxon>
        <taxon>Autobranchia</taxon>
        <taxon>Heteroconchia</taxon>
        <taxon>Palaeoheterodonta</taxon>
        <taxon>Unionida</taxon>
        <taxon>Unionoidea</taxon>
        <taxon>Unionidae</taxon>
        <taxon>Unioninae</taxon>
        <taxon>Sinanodonta</taxon>
    </lineage>
</organism>
<dbReference type="AlphaFoldDB" id="A0ABD3V1T6"/>
<gene>
    <name evidence="5" type="ORF">ACJMK2_014161</name>
</gene>
<evidence type="ECO:0000256" key="1">
    <source>
        <dbReference type="ARBA" id="ARBA00022723"/>
    </source>
</evidence>
<dbReference type="InterPro" id="IPR001965">
    <property type="entry name" value="Znf_PHD"/>
</dbReference>
<proteinExistence type="predicted"/>
<reference evidence="5 6" key="1">
    <citation type="submission" date="2024-11" db="EMBL/GenBank/DDBJ databases">
        <title>Chromosome-level genome assembly of the freshwater bivalve Anodonta woodiana.</title>
        <authorList>
            <person name="Chen X."/>
        </authorList>
    </citation>
    <scope>NUCLEOTIDE SEQUENCE [LARGE SCALE GENOMIC DNA]</scope>
    <source>
        <strain evidence="5">MN2024</strain>
        <tissue evidence="5">Gills</tissue>
    </source>
</reference>
<dbReference type="Pfam" id="PF20231">
    <property type="entry name" value="DUF6589"/>
    <property type="match status" value="1"/>
</dbReference>
<name>A0ABD3V1T6_SINWO</name>
<evidence type="ECO:0000259" key="4">
    <source>
        <dbReference type="SMART" id="SM00249"/>
    </source>
</evidence>
<dbReference type="InterPro" id="IPR013083">
    <property type="entry name" value="Znf_RING/FYVE/PHD"/>
</dbReference>